<dbReference type="SUPFAM" id="SSF103256">
    <property type="entry name" value="Hypothetical protein TM0160"/>
    <property type="match status" value="1"/>
</dbReference>
<name>A0A2A9DRH3_9CORY</name>
<dbReference type="InterPro" id="IPR003729">
    <property type="entry name" value="Bi_nuclease_dom"/>
</dbReference>
<dbReference type="Gene3D" id="3.10.690.10">
    <property type="entry name" value="Bifunctional nuclease domain"/>
    <property type="match status" value="1"/>
</dbReference>
<organism evidence="3 4">
    <name type="scientific">Corynebacterium renale</name>
    <dbReference type="NCBI Taxonomy" id="1724"/>
    <lineage>
        <taxon>Bacteria</taxon>
        <taxon>Bacillati</taxon>
        <taxon>Actinomycetota</taxon>
        <taxon>Actinomycetes</taxon>
        <taxon>Mycobacteriales</taxon>
        <taxon>Corynebacteriaceae</taxon>
        <taxon>Corynebacterium</taxon>
    </lineage>
</organism>
<dbReference type="OrthoDB" id="9788698at2"/>
<dbReference type="AlphaFoldDB" id="A0A2A9DRH3"/>
<protein>
    <recommendedName>
        <fullName evidence="2">BFN domain-containing protein</fullName>
    </recommendedName>
</protein>
<comment type="caution">
    <text evidence="3">The sequence shown here is derived from an EMBL/GenBank/DDBJ whole genome shotgun (WGS) entry which is preliminary data.</text>
</comment>
<dbReference type="GO" id="GO:0004518">
    <property type="term" value="F:nuclease activity"/>
    <property type="evidence" value="ECO:0007669"/>
    <property type="project" value="InterPro"/>
</dbReference>
<keyword evidence="4" id="KW-1185">Reference proteome</keyword>
<accession>A0A2A9DRH3</accession>
<evidence type="ECO:0000313" key="4">
    <source>
        <dbReference type="Proteomes" id="UP000221653"/>
    </source>
</evidence>
<proteinExistence type="predicted"/>
<dbReference type="STRING" id="1724.GCA_001044175_00518"/>
<gene>
    <name evidence="3" type="ORF">ATK06_1875</name>
</gene>
<reference evidence="3 4" key="1">
    <citation type="submission" date="2017-10" db="EMBL/GenBank/DDBJ databases">
        <title>Sequencing the genomes of 1000 actinobacteria strains.</title>
        <authorList>
            <person name="Klenk H.-P."/>
        </authorList>
    </citation>
    <scope>NUCLEOTIDE SEQUENCE [LARGE SCALE GENOMIC DNA]</scope>
    <source>
        <strain evidence="3 4">DSM 20688</strain>
    </source>
</reference>
<dbReference type="Proteomes" id="UP000221653">
    <property type="component" value="Unassembled WGS sequence"/>
</dbReference>
<feature type="compositionally biased region" description="Acidic residues" evidence="1">
    <location>
        <begin position="195"/>
        <end position="204"/>
    </location>
</feature>
<evidence type="ECO:0000259" key="2">
    <source>
        <dbReference type="PROSITE" id="PS51658"/>
    </source>
</evidence>
<feature type="domain" description="BFN" evidence="2">
    <location>
        <begin position="4"/>
        <end position="131"/>
    </location>
</feature>
<sequence>MGKPVALKIYGAKVLGPENFSCCVLGWEEEARIIPVWISPAQAAHIEARMSGHEPRRPEIHEVAGHIIRNFSDEPTVTLTNYFEGVFVATLNLGNGKSFDLKTSDAIILSLELDIPLYADPIVLREASLFIPAEEMEETLGFSIAKSESAEEIGESFDADEQGTSSDFEEFMKNLGVSEEDFKLDSEETPGTNETQEDSGEEGV</sequence>
<dbReference type="EMBL" id="PDJF01000001">
    <property type="protein sequence ID" value="PFG28755.1"/>
    <property type="molecule type" value="Genomic_DNA"/>
</dbReference>
<dbReference type="Pfam" id="PF02577">
    <property type="entry name" value="BFN_dom"/>
    <property type="match status" value="1"/>
</dbReference>
<evidence type="ECO:0000313" key="3">
    <source>
        <dbReference type="EMBL" id="PFG28755.1"/>
    </source>
</evidence>
<dbReference type="InterPro" id="IPR036104">
    <property type="entry name" value="BFN_sf"/>
</dbReference>
<dbReference type="PROSITE" id="PS51658">
    <property type="entry name" value="BFN"/>
    <property type="match status" value="1"/>
</dbReference>
<feature type="region of interest" description="Disordered" evidence="1">
    <location>
        <begin position="179"/>
        <end position="204"/>
    </location>
</feature>
<evidence type="ECO:0000256" key="1">
    <source>
        <dbReference type="SAM" id="MobiDB-lite"/>
    </source>
</evidence>
<dbReference type="RefSeq" id="WP_048381758.1">
    <property type="nucleotide sequence ID" value="NZ_LDYE01000011.1"/>
</dbReference>